<dbReference type="HOGENOM" id="CLU_018534_3_2_10"/>
<evidence type="ECO:0000313" key="10">
    <source>
        <dbReference type="Proteomes" id="UP000003416"/>
    </source>
</evidence>
<keyword evidence="4 7" id="KW-0812">Transmembrane</keyword>
<dbReference type="Proteomes" id="UP000003416">
    <property type="component" value="Unassembled WGS sequence"/>
</dbReference>
<dbReference type="PANTHER" id="PTHR30443:SF0">
    <property type="entry name" value="PHOSPHOETHANOLAMINE TRANSFERASE EPTA"/>
    <property type="match status" value="1"/>
</dbReference>
<dbReference type="GeneID" id="86049858"/>
<evidence type="ECO:0000256" key="6">
    <source>
        <dbReference type="ARBA" id="ARBA00023136"/>
    </source>
</evidence>
<keyword evidence="5 7" id="KW-1133">Transmembrane helix</keyword>
<dbReference type="eggNOG" id="COG2194">
    <property type="taxonomic scope" value="Bacteria"/>
</dbReference>
<feature type="transmembrane region" description="Helical" evidence="7">
    <location>
        <begin position="16"/>
        <end position="34"/>
    </location>
</feature>
<sequence>MKLFKNIKGWLGNQEHLFYLFLVILTVPNIVLCFTEPMSLVAKISNVLFPFSVYYAVMARSGNCGRTFWILFPFLFFGAFQLVLLYLFGQSIIAVDMFLNLVTTNSSEALELLDNLIPAIVLVVVLYIPALVLATVSMIRKRKLPESFLRRERKRSWIALAIGIVSLGSAFWLDNRYELKSDLYPANVCYNIALAFQRTARTQNYGETSKDFTFNARATHSADRKEAYIMVVGETSRAANWSIYGYGRETNPELSKVGGLTAFGHVLTESNTTHKSVPMLLSAVNANDFDSIYHQKGIITAFKEAGYRTAFFSNQRYNHSFIDFFGKEADTFDFIKEDTGNSGYNPSDDELLKRVASELDKGASKQFIVLHTYGSHFNYRERYPADKAFFLPDTPVDAEVKYKKNLLNAYDNSVRYTDNFLARVIHLLQDRGIDAAMLYTSDHGEDIFDDDRHLFLHASPVPSYYQIHVPFLVWMSDSYKETYPALLEAARSNRQKEISSSSSFFQTMLELGGIEMPYRNDSLSVVNALFTEKQRVYLNDHNEARSLDDIGMCKEDFEMLDQKGIQYTGGKVSRY</sequence>
<evidence type="ECO:0000256" key="5">
    <source>
        <dbReference type="ARBA" id="ARBA00022989"/>
    </source>
</evidence>
<dbReference type="RefSeq" id="WP_009125576.1">
    <property type="nucleotide sequence ID" value="NZ_GL882639.1"/>
</dbReference>
<evidence type="ECO:0000259" key="8">
    <source>
        <dbReference type="Pfam" id="PF00884"/>
    </source>
</evidence>
<evidence type="ECO:0000256" key="4">
    <source>
        <dbReference type="ARBA" id="ARBA00022692"/>
    </source>
</evidence>
<comment type="caution">
    <text evidence="9">The sequence shown here is derived from an EMBL/GenBank/DDBJ whole genome shotgun (WGS) entry which is preliminary data.</text>
</comment>
<dbReference type="InterPro" id="IPR017850">
    <property type="entry name" value="Alkaline_phosphatase_core_sf"/>
</dbReference>
<dbReference type="PANTHER" id="PTHR30443">
    <property type="entry name" value="INNER MEMBRANE PROTEIN"/>
    <property type="match status" value="1"/>
</dbReference>
<keyword evidence="3" id="KW-0808">Transferase</keyword>
<dbReference type="InterPro" id="IPR058130">
    <property type="entry name" value="PEA_transf_C"/>
</dbReference>
<feature type="transmembrane region" description="Helical" evidence="7">
    <location>
        <begin position="157"/>
        <end position="173"/>
    </location>
</feature>
<feature type="transmembrane region" description="Helical" evidence="7">
    <location>
        <begin position="69"/>
        <end position="95"/>
    </location>
</feature>
<evidence type="ECO:0000256" key="2">
    <source>
        <dbReference type="ARBA" id="ARBA00022475"/>
    </source>
</evidence>
<comment type="subcellular location">
    <subcellularLocation>
        <location evidence="1">Cell membrane</location>
        <topology evidence="1">Multi-pass membrane protein</topology>
    </subcellularLocation>
</comment>
<feature type="transmembrane region" description="Helical" evidence="7">
    <location>
        <begin position="115"/>
        <end position="136"/>
    </location>
</feature>
<protein>
    <submittedName>
        <fullName evidence="9">Arylsulfatase</fullName>
    </submittedName>
</protein>
<evidence type="ECO:0000313" key="9">
    <source>
        <dbReference type="EMBL" id="EGF56313.1"/>
    </source>
</evidence>
<organism evidence="9 10">
    <name type="scientific">Bacteroides fluxus YIT 12057</name>
    <dbReference type="NCBI Taxonomy" id="763034"/>
    <lineage>
        <taxon>Bacteria</taxon>
        <taxon>Pseudomonadati</taxon>
        <taxon>Bacteroidota</taxon>
        <taxon>Bacteroidia</taxon>
        <taxon>Bacteroidales</taxon>
        <taxon>Bacteroidaceae</taxon>
        <taxon>Bacteroides</taxon>
    </lineage>
</organism>
<dbReference type="Pfam" id="PF00884">
    <property type="entry name" value="Sulfatase"/>
    <property type="match status" value="1"/>
</dbReference>
<dbReference type="InterPro" id="IPR040423">
    <property type="entry name" value="PEA_transferase"/>
</dbReference>
<evidence type="ECO:0000256" key="3">
    <source>
        <dbReference type="ARBA" id="ARBA00022679"/>
    </source>
</evidence>
<dbReference type="Gene3D" id="3.40.720.10">
    <property type="entry name" value="Alkaline Phosphatase, subunit A"/>
    <property type="match status" value="1"/>
</dbReference>
<dbReference type="GO" id="GO:0005886">
    <property type="term" value="C:plasma membrane"/>
    <property type="evidence" value="ECO:0007669"/>
    <property type="project" value="UniProtKB-SubCell"/>
</dbReference>
<dbReference type="GO" id="GO:0016776">
    <property type="term" value="F:phosphotransferase activity, phosphate group as acceptor"/>
    <property type="evidence" value="ECO:0007669"/>
    <property type="project" value="TreeGrafter"/>
</dbReference>
<dbReference type="GO" id="GO:0009244">
    <property type="term" value="P:lipopolysaccharide core region biosynthetic process"/>
    <property type="evidence" value="ECO:0007669"/>
    <property type="project" value="TreeGrafter"/>
</dbReference>
<keyword evidence="2" id="KW-1003">Cell membrane</keyword>
<dbReference type="CDD" id="cd16017">
    <property type="entry name" value="LptA"/>
    <property type="match status" value="1"/>
</dbReference>
<dbReference type="STRING" id="763034.HMPREF9446_02320"/>
<dbReference type="AlphaFoldDB" id="F3PU97"/>
<proteinExistence type="predicted"/>
<gene>
    <name evidence="9" type="ORF">HMPREF9446_02320</name>
</gene>
<feature type="domain" description="Sulfatase N-terminal" evidence="8">
    <location>
        <begin position="228"/>
        <end position="514"/>
    </location>
</feature>
<evidence type="ECO:0000256" key="1">
    <source>
        <dbReference type="ARBA" id="ARBA00004651"/>
    </source>
</evidence>
<reference evidence="9 10" key="1">
    <citation type="submission" date="2011-02" db="EMBL/GenBank/DDBJ databases">
        <authorList>
            <person name="Weinstock G."/>
            <person name="Sodergren E."/>
            <person name="Clifton S."/>
            <person name="Fulton L."/>
            <person name="Fulton B."/>
            <person name="Courtney L."/>
            <person name="Fronick C."/>
            <person name="Harrison M."/>
            <person name="Strong C."/>
            <person name="Farmer C."/>
            <person name="Delahaunty K."/>
            <person name="Markovic C."/>
            <person name="Hall O."/>
            <person name="Minx P."/>
            <person name="Tomlinson C."/>
            <person name="Mitreva M."/>
            <person name="Hou S."/>
            <person name="Chen J."/>
            <person name="Wollam A."/>
            <person name="Pepin K.H."/>
            <person name="Johnson M."/>
            <person name="Bhonagiri V."/>
            <person name="Zhang X."/>
            <person name="Suruliraj S."/>
            <person name="Warren W."/>
            <person name="Chinwalla A."/>
            <person name="Mardis E.R."/>
            <person name="Wilson R.K."/>
        </authorList>
    </citation>
    <scope>NUCLEOTIDE SEQUENCE [LARGE SCALE GENOMIC DNA]</scope>
    <source>
        <strain evidence="9 10">YIT 12057</strain>
    </source>
</reference>
<dbReference type="InterPro" id="IPR000917">
    <property type="entry name" value="Sulfatase_N"/>
</dbReference>
<name>F3PU97_9BACE</name>
<accession>F3PU97</accession>
<dbReference type="EMBL" id="AFBN01000042">
    <property type="protein sequence ID" value="EGF56313.1"/>
    <property type="molecule type" value="Genomic_DNA"/>
</dbReference>
<evidence type="ECO:0000256" key="7">
    <source>
        <dbReference type="SAM" id="Phobius"/>
    </source>
</evidence>
<keyword evidence="6 7" id="KW-0472">Membrane</keyword>
<dbReference type="SUPFAM" id="SSF53649">
    <property type="entry name" value="Alkaline phosphatase-like"/>
    <property type="match status" value="1"/>
</dbReference>
<keyword evidence="10" id="KW-1185">Reference proteome</keyword>